<accession>A0A369JCN9</accession>
<proteinExistence type="predicted"/>
<reference evidence="1" key="1">
    <citation type="submission" date="2018-04" db="EMBL/GenBank/DDBJ databases">
        <title>Whole genome sequencing of Hypsizygus marmoreus.</title>
        <authorList>
            <person name="Choi I.-G."/>
            <person name="Min B."/>
            <person name="Kim J.-G."/>
            <person name="Kim S."/>
            <person name="Oh Y.-L."/>
            <person name="Kong W.-S."/>
            <person name="Park H."/>
            <person name="Jeong J."/>
            <person name="Song E.-S."/>
        </authorList>
    </citation>
    <scope>NUCLEOTIDE SEQUENCE [LARGE SCALE GENOMIC DNA]</scope>
    <source>
        <strain evidence="1">51987-8</strain>
    </source>
</reference>
<comment type="caution">
    <text evidence="1">The sequence shown here is derived from an EMBL/GenBank/DDBJ whole genome shotgun (WGS) entry which is preliminary data.</text>
</comment>
<organism evidence="1 2">
    <name type="scientific">Hypsizygus marmoreus</name>
    <name type="common">White beech mushroom</name>
    <name type="synonym">Agaricus marmoreus</name>
    <dbReference type="NCBI Taxonomy" id="39966"/>
    <lineage>
        <taxon>Eukaryota</taxon>
        <taxon>Fungi</taxon>
        <taxon>Dikarya</taxon>
        <taxon>Basidiomycota</taxon>
        <taxon>Agaricomycotina</taxon>
        <taxon>Agaricomycetes</taxon>
        <taxon>Agaricomycetidae</taxon>
        <taxon>Agaricales</taxon>
        <taxon>Tricholomatineae</taxon>
        <taxon>Lyophyllaceae</taxon>
        <taxon>Hypsizygus</taxon>
    </lineage>
</organism>
<dbReference type="InParanoid" id="A0A369JCN9"/>
<evidence type="ECO:0000313" key="1">
    <source>
        <dbReference type="EMBL" id="RDB19871.1"/>
    </source>
</evidence>
<sequence length="79" mass="8838">MVYFNKINYKSGIVFGVLELRDIVRTKRLQPATLLGIGPIVYTSSTLLEEAAIWLEDAPAVEKVFRLRDNPGIMAKLSS</sequence>
<protein>
    <submittedName>
        <fullName evidence="1">Uncharacterized protein</fullName>
    </submittedName>
</protein>
<keyword evidence="2" id="KW-1185">Reference proteome</keyword>
<dbReference type="AlphaFoldDB" id="A0A369JCN9"/>
<dbReference type="EMBL" id="LUEZ02000071">
    <property type="protein sequence ID" value="RDB19871.1"/>
    <property type="molecule type" value="Genomic_DNA"/>
</dbReference>
<name>A0A369JCN9_HYPMA</name>
<evidence type="ECO:0000313" key="2">
    <source>
        <dbReference type="Proteomes" id="UP000076154"/>
    </source>
</evidence>
<gene>
    <name evidence="1" type="ORF">Hypma_013016</name>
</gene>
<dbReference type="Proteomes" id="UP000076154">
    <property type="component" value="Unassembled WGS sequence"/>
</dbReference>